<gene>
    <name evidence="1" type="ORF">S12H4_08668</name>
</gene>
<name>X1QD57_9ZZZZ</name>
<accession>X1QD57</accession>
<dbReference type="EMBL" id="BARW01003380">
    <property type="protein sequence ID" value="GAI66427.1"/>
    <property type="molecule type" value="Genomic_DNA"/>
</dbReference>
<organism evidence="1">
    <name type="scientific">marine sediment metagenome</name>
    <dbReference type="NCBI Taxonomy" id="412755"/>
    <lineage>
        <taxon>unclassified sequences</taxon>
        <taxon>metagenomes</taxon>
        <taxon>ecological metagenomes</taxon>
    </lineage>
</organism>
<protein>
    <submittedName>
        <fullName evidence="1">Uncharacterized protein</fullName>
    </submittedName>
</protein>
<dbReference type="AlphaFoldDB" id="X1QD57"/>
<sequence length="89" mass="10625">MSAKRVKDVIDWRSKKAKSIVKVFNNLPFRIAILSDDQYILGPYEMIRLVNIFYTSNDIRRSLKAFGAMIRRRDDIYEDQLEIVRDTRK</sequence>
<reference evidence="1" key="1">
    <citation type="journal article" date="2014" name="Front. Microbiol.">
        <title>High frequency of phylogenetically diverse reductive dehalogenase-homologous genes in deep subseafloor sedimentary metagenomes.</title>
        <authorList>
            <person name="Kawai M."/>
            <person name="Futagami T."/>
            <person name="Toyoda A."/>
            <person name="Takaki Y."/>
            <person name="Nishi S."/>
            <person name="Hori S."/>
            <person name="Arai W."/>
            <person name="Tsubouchi T."/>
            <person name="Morono Y."/>
            <person name="Uchiyama I."/>
            <person name="Ito T."/>
            <person name="Fujiyama A."/>
            <person name="Inagaki F."/>
            <person name="Takami H."/>
        </authorList>
    </citation>
    <scope>NUCLEOTIDE SEQUENCE</scope>
    <source>
        <strain evidence="1">Expedition CK06-06</strain>
    </source>
</reference>
<evidence type="ECO:0000313" key="1">
    <source>
        <dbReference type="EMBL" id="GAI66427.1"/>
    </source>
</evidence>
<comment type="caution">
    <text evidence="1">The sequence shown here is derived from an EMBL/GenBank/DDBJ whole genome shotgun (WGS) entry which is preliminary data.</text>
</comment>
<proteinExistence type="predicted"/>